<evidence type="ECO:0000313" key="2">
    <source>
        <dbReference type="EMBL" id="SFT14961.1"/>
    </source>
</evidence>
<accession>A0A1I6VMW9</accession>
<keyword evidence="1" id="KW-0472">Membrane</keyword>
<reference evidence="3" key="1">
    <citation type="submission" date="2016-10" db="EMBL/GenBank/DDBJ databases">
        <authorList>
            <person name="Varghese N."/>
            <person name="Submissions S."/>
        </authorList>
    </citation>
    <scope>NUCLEOTIDE SEQUENCE [LARGE SCALE GENOMIC DNA]</scope>
    <source>
        <strain evidence="3">DSM 26894</strain>
    </source>
</reference>
<gene>
    <name evidence="2" type="ORF">SAMN04488050_11224</name>
</gene>
<sequence length="61" mass="6435">MRRSLEPLCRLSIGVVAFCLVMIAVMSVGQSIGRVVGITMNSTESVGSFWPAAALSPLPAR</sequence>
<evidence type="ECO:0000256" key="1">
    <source>
        <dbReference type="SAM" id="Phobius"/>
    </source>
</evidence>
<keyword evidence="3" id="KW-1185">Reference proteome</keyword>
<dbReference type="Proteomes" id="UP000199392">
    <property type="component" value="Unassembled WGS sequence"/>
</dbReference>
<keyword evidence="1" id="KW-0812">Transmembrane</keyword>
<name>A0A1I6VMW9_9RHOB</name>
<keyword evidence="1" id="KW-1133">Transmembrane helix</keyword>
<dbReference type="STRING" id="311180.SAMN04488050_11224"/>
<feature type="transmembrane region" description="Helical" evidence="1">
    <location>
        <begin position="12"/>
        <end position="32"/>
    </location>
</feature>
<dbReference type="EMBL" id="FOZW01000012">
    <property type="protein sequence ID" value="SFT14961.1"/>
    <property type="molecule type" value="Genomic_DNA"/>
</dbReference>
<evidence type="ECO:0000313" key="3">
    <source>
        <dbReference type="Proteomes" id="UP000199392"/>
    </source>
</evidence>
<protein>
    <submittedName>
        <fullName evidence="2">Uncharacterized protein</fullName>
    </submittedName>
</protein>
<organism evidence="2 3">
    <name type="scientific">Alloyangia pacifica</name>
    <dbReference type="NCBI Taxonomy" id="311180"/>
    <lineage>
        <taxon>Bacteria</taxon>
        <taxon>Pseudomonadati</taxon>
        <taxon>Pseudomonadota</taxon>
        <taxon>Alphaproteobacteria</taxon>
        <taxon>Rhodobacterales</taxon>
        <taxon>Roseobacteraceae</taxon>
        <taxon>Alloyangia</taxon>
    </lineage>
</organism>
<proteinExistence type="predicted"/>
<dbReference type="AlphaFoldDB" id="A0A1I6VMW9"/>